<dbReference type="Gene3D" id="3.40.50.720">
    <property type="entry name" value="NAD(P)-binding Rossmann-like Domain"/>
    <property type="match status" value="1"/>
</dbReference>
<dbReference type="STRING" id="314225.ELI_04885"/>
<dbReference type="EMBL" id="CP000157">
    <property type="protein sequence ID" value="ABC63069.1"/>
    <property type="molecule type" value="Genomic_DNA"/>
</dbReference>
<evidence type="ECO:0000256" key="1">
    <source>
        <dbReference type="ARBA" id="ARBA00023002"/>
    </source>
</evidence>
<keyword evidence="1" id="KW-0560">Oxidoreductase</keyword>
<evidence type="ECO:0000256" key="2">
    <source>
        <dbReference type="ARBA" id="ARBA00023445"/>
    </source>
</evidence>
<dbReference type="RefSeq" id="WP_011413905.1">
    <property type="nucleotide sequence ID" value="NC_007722.1"/>
</dbReference>
<dbReference type="Proteomes" id="UP000008808">
    <property type="component" value="Chromosome"/>
</dbReference>
<dbReference type="InterPro" id="IPR001509">
    <property type="entry name" value="Epimerase_deHydtase"/>
</dbReference>
<proteinExistence type="inferred from homology"/>
<keyword evidence="5" id="KW-1185">Reference proteome</keyword>
<dbReference type="Pfam" id="PF01370">
    <property type="entry name" value="Epimerase"/>
    <property type="match status" value="1"/>
</dbReference>
<protein>
    <submittedName>
        <fullName evidence="4">Putative dihydroflavonol-4-reductase</fullName>
    </submittedName>
</protein>
<dbReference type="OrthoDB" id="9778052at2"/>
<dbReference type="HOGENOM" id="CLU_007383_9_2_5"/>
<dbReference type="KEGG" id="eli:ELI_04885"/>
<accession>Q2NB72</accession>
<dbReference type="eggNOG" id="COG0451">
    <property type="taxonomic scope" value="Bacteria"/>
</dbReference>
<dbReference type="SUPFAM" id="SSF51735">
    <property type="entry name" value="NAD(P)-binding Rossmann-fold domains"/>
    <property type="match status" value="1"/>
</dbReference>
<evidence type="ECO:0000259" key="3">
    <source>
        <dbReference type="Pfam" id="PF01370"/>
    </source>
</evidence>
<reference evidence="5" key="1">
    <citation type="journal article" date="2009" name="J. Bacteriol.">
        <title>Complete genome sequence of Erythrobacter litoralis HTCC2594.</title>
        <authorList>
            <person name="Oh H.M."/>
            <person name="Giovannoni S.J."/>
            <person name="Ferriera S."/>
            <person name="Johnson J."/>
            <person name="Cho J.C."/>
        </authorList>
    </citation>
    <scope>NUCLEOTIDE SEQUENCE [LARGE SCALE GENOMIC DNA]</scope>
    <source>
        <strain evidence="5">HTCC2594</strain>
    </source>
</reference>
<name>Q2NB72_ERYLH</name>
<evidence type="ECO:0000313" key="5">
    <source>
        <dbReference type="Proteomes" id="UP000008808"/>
    </source>
</evidence>
<dbReference type="InterPro" id="IPR036291">
    <property type="entry name" value="NAD(P)-bd_dom_sf"/>
</dbReference>
<dbReference type="InterPro" id="IPR050425">
    <property type="entry name" value="NAD(P)_dehydrat-like"/>
</dbReference>
<comment type="similarity">
    <text evidence="2">Belongs to the NAD(P)-dependent epimerase/dehydratase family. Dihydroflavonol-4-reductase subfamily.</text>
</comment>
<sequence length="345" mass="37446">MAGAVLVTGGTGYIGGELIKQLLAKGWTVHTTIRDTAKSEVRLFDRFGQPPADKLKVFQAELLSDDGWAEAVAGCTHVAHVASPVSDTTPDDEDELIVPAREGTLRARRFARQAGVQRFVHTSSIAAVAYGRGGKEYTSTEADWTDVNSPDTTAYAKSKTIAERTARDWIAAEGAKDGKSTEYVSINPVLVLGPVDSNDFSASVTPVTMLLTGKVPMAPDIGFGVVDLRDVADLHVRCLEAPGINGERFIASGKFMKMIDLANVMRRGLTKEQAKKLPKRSMPGWVASLFMLINPPFRSVKNELGRVRHSDASHAEEVLGWKTRPEEDSILDCARSLFEHGVVKV</sequence>
<organism evidence="4 5">
    <name type="scientific">Erythrobacter litoralis (strain HTCC2594)</name>
    <dbReference type="NCBI Taxonomy" id="314225"/>
    <lineage>
        <taxon>Bacteria</taxon>
        <taxon>Pseudomonadati</taxon>
        <taxon>Pseudomonadota</taxon>
        <taxon>Alphaproteobacteria</taxon>
        <taxon>Sphingomonadales</taxon>
        <taxon>Erythrobacteraceae</taxon>
        <taxon>Erythrobacter/Porphyrobacter group</taxon>
        <taxon>Erythrobacter</taxon>
    </lineage>
</organism>
<feature type="domain" description="NAD-dependent epimerase/dehydratase" evidence="3">
    <location>
        <begin position="5"/>
        <end position="241"/>
    </location>
</feature>
<dbReference type="GO" id="GO:0016616">
    <property type="term" value="F:oxidoreductase activity, acting on the CH-OH group of donors, NAD or NADP as acceptor"/>
    <property type="evidence" value="ECO:0007669"/>
    <property type="project" value="TreeGrafter"/>
</dbReference>
<gene>
    <name evidence="4" type="ordered locus">ELI_04885</name>
</gene>
<dbReference type="PANTHER" id="PTHR10366:SF564">
    <property type="entry name" value="STEROL-4-ALPHA-CARBOXYLATE 3-DEHYDROGENASE, DECARBOXYLATING"/>
    <property type="match status" value="1"/>
</dbReference>
<dbReference type="AlphaFoldDB" id="Q2NB72"/>
<evidence type="ECO:0000313" key="4">
    <source>
        <dbReference type="EMBL" id="ABC63069.1"/>
    </source>
</evidence>
<dbReference type="PANTHER" id="PTHR10366">
    <property type="entry name" value="NAD DEPENDENT EPIMERASE/DEHYDRATASE"/>
    <property type="match status" value="1"/>
</dbReference>